<sequence>VIVGQLGQAEQRVERNRKRITQSTAAKKDLKTMS</sequence>
<evidence type="ECO:0000313" key="2">
    <source>
        <dbReference type="EMBL" id="SVA59145.1"/>
    </source>
</evidence>
<accession>A0A381X355</accession>
<feature type="region of interest" description="Disordered" evidence="1">
    <location>
        <begin position="1"/>
        <end position="34"/>
    </location>
</feature>
<evidence type="ECO:0000256" key="1">
    <source>
        <dbReference type="SAM" id="MobiDB-lite"/>
    </source>
</evidence>
<feature type="non-terminal residue" evidence="2">
    <location>
        <position position="1"/>
    </location>
</feature>
<protein>
    <submittedName>
        <fullName evidence="2">Uncharacterized protein</fullName>
    </submittedName>
</protein>
<gene>
    <name evidence="2" type="ORF">METZ01_LOCUS111999</name>
</gene>
<name>A0A381X355_9ZZZZ</name>
<reference evidence="2" key="1">
    <citation type="submission" date="2018-05" db="EMBL/GenBank/DDBJ databases">
        <authorList>
            <person name="Lanie J.A."/>
            <person name="Ng W.-L."/>
            <person name="Kazmierczak K.M."/>
            <person name="Andrzejewski T.M."/>
            <person name="Davidsen T.M."/>
            <person name="Wayne K.J."/>
            <person name="Tettelin H."/>
            <person name="Glass J.I."/>
            <person name="Rusch D."/>
            <person name="Podicherti R."/>
            <person name="Tsui H.-C.T."/>
            <person name="Winkler M.E."/>
        </authorList>
    </citation>
    <scope>NUCLEOTIDE SEQUENCE</scope>
</reference>
<dbReference type="AlphaFoldDB" id="A0A381X355"/>
<proteinExistence type="predicted"/>
<organism evidence="2">
    <name type="scientific">marine metagenome</name>
    <dbReference type="NCBI Taxonomy" id="408172"/>
    <lineage>
        <taxon>unclassified sequences</taxon>
        <taxon>metagenomes</taxon>
        <taxon>ecological metagenomes</taxon>
    </lineage>
</organism>
<dbReference type="EMBL" id="UINC01013739">
    <property type="protein sequence ID" value="SVA59145.1"/>
    <property type="molecule type" value="Genomic_DNA"/>
</dbReference>